<evidence type="ECO:0000313" key="4">
    <source>
        <dbReference type="Proteomes" id="UP000077177"/>
    </source>
</evidence>
<evidence type="ECO:0000256" key="1">
    <source>
        <dbReference type="SAM" id="SignalP"/>
    </source>
</evidence>
<keyword evidence="1" id="KW-0732">Signal</keyword>
<keyword evidence="4" id="KW-1185">Reference proteome</keyword>
<dbReference type="Gene3D" id="2.60.40.1120">
    <property type="entry name" value="Carboxypeptidase-like, regulatory domain"/>
    <property type="match status" value="1"/>
</dbReference>
<protein>
    <recommendedName>
        <fullName evidence="2">Outer membrane protein beta-barrel domain-containing protein</fullName>
    </recommendedName>
</protein>
<dbReference type="InterPro" id="IPR008969">
    <property type="entry name" value="CarboxyPept-like_regulatory"/>
</dbReference>
<dbReference type="Proteomes" id="UP000077177">
    <property type="component" value="Chromosome"/>
</dbReference>
<dbReference type="SUPFAM" id="SSF56935">
    <property type="entry name" value="Porins"/>
    <property type="match status" value="1"/>
</dbReference>
<reference evidence="4" key="1">
    <citation type="submission" date="2015-01" db="EMBL/GenBank/DDBJ databases">
        <title>Flavisolibacter sp./LCS9/ whole genome sequencing.</title>
        <authorList>
            <person name="Kim M.K."/>
            <person name="Srinivasan S."/>
            <person name="Lee J.-J."/>
        </authorList>
    </citation>
    <scope>NUCLEOTIDE SEQUENCE [LARGE SCALE GENOMIC DNA]</scope>
    <source>
        <strain evidence="4">LCS9</strain>
    </source>
</reference>
<dbReference type="PATRIC" id="fig|1492898.3.peg.538"/>
<dbReference type="KEGG" id="fla:SY85_02470"/>
<name>A0A172TR34_9BACT</name>
<dbReference type="RefSeq" id="WP_066401646.1">
    <property type="nucleotide sequence ID" value="NZ_CP011390.1"/>
</dbReference>
<evidence type="ECO:0000313" key="3">
    <source>
        <dbReference type="EMBL" id="ANE49535.1"/>
    </source>
</evidence>
<evidence type="ECO:0000259" key="2">
    <source>
        <dbReference type="Pfam" id="PF14905"/>
    </source>
</evidence>
<dbReference type="InterPro" id="IPR041700">
    <property type="entry name" value="OMP_b-brl_3"/>
</dbReference>
<proteinExistence type="predicted"/>
<dbReference type="EMBL" id="CP011390">
    <property type="protein sequence ID" value="ANE49535.1"/>
    <property type="molecule type" value="Genomic_DNA"/>
</dbReference>
<sequence>MKKLIGLLAFFLASTLTLYAQETGLKGTLRDTSEKRALPNAVISLLHKNDSTLARFTRSDKNGAFDLQNLKPGKYILLITFPKFADYADEVELKDGQKDIGQISLTPKSVLLKEVVIRSGQAIRIKGDTTEFNADSFVVKEGATVEDLMKKLPGFQVNSKGEITAQGKRVDKVLVDGEEFFGDDPTMATQNLSAKAVDKVQVFDTKTEQQQLTGITSGTEGKTINIKLKENSKKGAFGKVIAGSNFDNLVDAKALYNRFVGKKKVALYGTRTGINTGSLSWEDREKLGMENDMEYDEIGGFYYSYGSNDDFNDWSLRGLPTATSVGGLFSNKWNADKNNVNLSYRYNRLETENIATGFTQGFYKVPTLENRLTNSYGLNEQHAINGKYEWKMDSLTSFKFTTSATYKMTNGGEQTNRDFTQDNLLTRIDNQRRENDNTRIQNDNSLVYKQLFKKKNRQLLTTLRFGITEDDNESYSHVRSDYDTNKDGIMDSVGLVDQMRFFDGRSQTLGGKVTFSEPISKKMNLVLDYAYNRNNASSYQNTYNEGGNGKYDIRNEDYSNNFDMDAYSHSTMAVLRYTDKKIRFAAGTGVSSVKLKLLNADSEENSTYNFLNLTPQASFNYAFKQQTNWSFNYRGTTRQPSINQLQPLKDNTNPLAIYEGNPNLKVGFNHSLSTFFNSYKVLSGRNLYFSASFNKVTNAITTASTLDLRTGKRTSRPVNVNGTYNWFTWGQIGKNGGEKKLGRRIGINANGGRNINFLNDEKNTTDYKSFDLNLSFYYDYPEKYSFEFRPKIAQNFSSTRSINDGTRKTNYLSYGGYISGMLMLPGKIELTSDCNFDLRQGLDAFAPATNIILWNANLSKKIFKKKDGKIILEARDLLDQNKGFNRNISSNFITEERFSRIGQYFLLKFEWSFNKMPGSK</sequence>
<feature type="domain" description="Outer membrane protein beta-barrel" evidence="2">
    <location>
        <begin position="452"/>
        <end position="911"/>
    </location>
</feature>
<organism evidence="3 4">
    <name type="scientific">Flavisolibacter tropicus</name>
    <dbReference type="NCBI Taxonomy" id="1492898"/>
    <lineage>
        <taxon>Bacteria</taxon>
        <taxon>Pseudomonadati</taxon>
        <taxon>Bacteroidota</taxon>
        <taxon>Chitinophagia</taxon>
        <taxon>Chitinophagales</taxon>
        <taxon>Chitinophagaceae</taxon>
        <taxon>Flavisolibacter</taxon>
    </lineage>
</organism>
<feature type="chain" id="PRO_5008001006" description="Outer membrane protein beta-barrel domain-containing protein" evidence="1">
    <location>
        <begin position="21"/>
        <end position="920"/>
    </location>
</feature>
<dbReference type="STRING" id="1492898.SY85_02470"/>
<reference evidence="3 4" key="2">
    <citation type="journal article" date="2016" name="Int. J. Syst. Evol. Microbiol.">
        <title>Flavisolibacter tropicus sp. nov., isolated from tropical soil.</title>
        <authorList>
            <person name="Lee J.J."/>
            <person name="Kang M.S."/>
            <person name="Kim G.S."/>
            <person name="Lee C.S."/>
            <person name="Lim S."/>
            <person name="Lee J."/>
            <person name="Roh S.H."/>
            <person name="Kang H."/>
            <person name="Ha J.M."/>
            <person name="Bae S."/>
            <person name="Jung H.Y."/>
            <person name="Kim M.K."/>
        </authorList>
    </citation>
    <scope>NUCLEOTIDE SEQUENCE [LARGE SCALE GENOMIC DNA]</scope>
    <source>
        <strain evidence="3 4">LCS9</strain>
    </source>
</reference>
<dbReference type="AlphaFoldDB" id="A0A172TR34"/>
<feature type="signal peptide" evidence="1">
    <location>
        <begin position="1"/>
        <end position="20"/>
    </location>
</feature>
<dbReference type="SUPFAM" id="SSF49464">
    <property type="entry name" value="Carboxypeptidase regulatory domain-like"/>
    <property type="match status" value="1"/>
</dbReference>
<dbReference type="OrthoDB" id="606930at2"/>
<accession>A0A172TR34</accession>
<dbReference type="Pfam" id="PF14905">
    <property type="entry name" value="OMP_b-brl_3"/>
    <property type="match status" value="1"/>
</dbReference>
<dbReference type="Pfam" id="PF13620">
    <property type="entry name" value="CarboxypepD_reg"/>
    <property type="match status" value="1"/>
</dbReference>
<gene>
    <name evidence="3" type="ORF">SY85_02470</name>
</gene>